<feature type="transmembrane region" description="Helical" evidence="1">
    <location>
        <begin position="118"/>
        <end position="141"/>
    </location>
</feature>
<feature type="transmembrane region" description="Helical" evidence="1">
    <location>
        <begin position="38"/>
        <end position="60"/>
    </location>
</feature>
<keyword evidence="1" id="KW-0812">Transmembrane</keyword>
<accession>A0ABV4CJQ2</accession>
<evidence type="ECO:0000313" key="2">
    <source>
        <dbReference type="EMBL" id="MEY8040222.1"/>
    </source>
</evidence>
<dbReference type="Proteomes" id="UP001564626">
    <property type="component" value="Unassembled WGS sequence"/>
</dbReference>
<organism evidence="2 3">
    <name type="scientific">Saccharopolyspora cebuensis</name>
    <dbReference type="NCBI Taxonomy" id="418759"/>
    <lineage>
        <taxon>Bacteria</taxon>
        <taxon>Bacillati</taxon>
        <taxon>Actinomycetota</taxon>
        <taxon>Actinomycetes</taxon>
        <taxon>Pseudonocardiales</taxon>
        <taxon>Pseudonocardiaceae</taxon>
        <taxon>Saccharopolyspora</taxon>
    </lineage>
</organism>
<evidence type="ECO:0000313" key="3">
    <source>
        <dbReference type="Proteomes" id="UP001564626"/>
    </source>
</evidence>
<keyword evidence="3" id="KW-1185">Reference proteome</keyword>
<gene>
    <name evidence="2" type="ORF">AB8O55_12530</name>
</gene>
<comment type="caution">
    <text evidence="2">The sequence shown here is derived from an EMBL/GenBank/DDBJ whole genome shotgun (WGS) entry which is preliminary data.</text>
</comment>
<dbReference type="PROSITE" id="PS51257">
    <property type="entry name" value="PROKAR_LIPOPROTEIN"/>
    <property type="match status" value="1"/>
</dbReference>
<feature type="transmembrane region" description="Helical" evidence="1">
    <location>
        <begin position="12"/>
        <end position="32"/>
    </location>
</feature>
<protein>
    <recommendedName>
        <fullName evidence="4">Lipoprotein</fullName>
    </recommendedName>
</protein>
<name>A0ABV4CJQ2_9PSEU</name>
<evidence type="ECO:0008006" key="4">
    <source>
        <dbReference type="Google" id="ProtNLM"/>
    </source>
</evidence>
<evidence type="ECO:0000256" key="1">
    <source>
        <dbReference type="SAM" id="Phobius"/>
    </source>
</evidence>
<feature type="transmembrane region" description="Helical" evidence="1">
    <location>
        <begin position="81"/>
        <end position="98"/>
    </location>
</feature>
<keyword evidence="1" id="KW-1133">Transmembrane helix</keyword>
<proteinExistence type="predicted"/>
<keyword evidence="1" id="KW-0472">Membrane</keyword>
<dbReference type="RefSeq" id="WP_345365573.1">
    <property type="nucleotide sequence ID" value="NZ_BAABII010000016.1"/>
</dbReference>
<sequence>MFTRGYGAGPVHLLVVLGCFALTAVSVDLLAAEPRTGLVLVWFAAAVVAHDAALFPLYSLADRALTAATRGGRRALNHVRIPLLASGLLLLLFFPGIVRQGTATHLAATGQDQQPYLGRWLLLSATFAGISALVYGIRLLLGRSGEEQRCAS</sequence>
<reference evidence="2 3" key="1">
    <citation type="submission" date="2024-08" db="EMBL/GenBank/DDBJ databases">
        <title>Genome mining of Saccharopolyspora cebuensis PGLac3 from Nigerian medicinal plant.</title>
        <authorList>
            <person name="Ezeobiora C.E."/>
            <person name="Igbokwe N.H."/>
            <person name="Amin D.H."/>
            <person name="Mendie U.E."/>
        </authorList>
    </citation>
    <scope>NUCLEOTIDE SEQUENCE [LARGE SCALE GENOMIC DNA]</scope>
    <source>
        <strain evidence="2 3">PGLac3</strain>
    </source>
</reference>
<dbReference type="EMBL" id="JBGEHV010000019">
    <property type="protein sequence ID" value="MEY8040222.1"/>
    <property type="molecule type" value="Genomic_DNA"/>
</dbReference>